<sequence length="349" mass="41129">MIDFTQTTIQHIVVHHIGCRAEAEELRFSKGELQLHDDEMVIDVLKQYFFKPFKTEAYFNFHHDDGVEQNLMFGLVDTIFNNPASFYDNSIAIANHLYEQSNHPKIKGGEFYMVLFNNCVVDGEIVDALGIFKSENKDTFLKVMLRDNNFELGAQEGINIKRLDKGCLVFNTEKSMGYKICSVDNINKGNEAHFWKDDFLGLKPREDNYYFTNNYLQMCKGFVDEVFNDENEVERPDQVDLLNRSMDYFSKHAAFDEKEFEKEVIRQPEVVDAFQDYKSFFESEKSMPLQDSFDISKDAVKSEKKHFKSVLKLDKNFHVYVHGKRQYMEKGFDSQRGLKFYKLYFEYEE</sequence>
<comment type="caution">
    <text evidence="1">The sequence shown here is derived from an EMBL/GenBank/DDBJ whole genome shotgun (WGS) entry which is preliminary data.</text>
</comment>
<dbReference type="Proteomes" id="UP000679220">
    <property type="component" value="Unassembled WGS sequence"/>
</dbReference>
<accession>A0A941IXJ1</accession>
<dbReference type="EMBL" id="JAGTAR010000009">
    <property type="protein sequence ID" value="MBR8535454.1"/>
    <property type="molecule type" value="Genomic_DNA"/>
</dbReference>
<protein>
    <submittedName>
        <fullName evidence="1">Nucleoid-associated protein</fullName>
    </submittedName>
</protein>
<dbReference type="AlphaFoldDB" id="A0A941IXJ1"/>
<name>A0A941IXJ1_9BACT</name>
<gene>
    <name evidence="1" type="ORF">KDU71_07775</name>
</gene>
<organism evidence="1 2">
    <name type="scientific">Carboxylicivirga sediminis</name>
    <dbReference type="NCBI Taxonomy" id="2006564"/>
    <lineage>
        <taxon>Bacteria</taxon>
        <taxon>Pseudomonadati</taxon>
        <taxon>Bacteroidota</taxon>
        <taxon>Bacteroidia</taxon>
        <taxon>Marinilabiliales</taxon>
        <taxon>Marinilabiliaceae</taxon>
        <taxon>Carboxylicivirga</taxon>
    </lineage>
</organism>
<evidence type="ECO:0000313" key="1">
    <source>
        <dbReference type="EMBL" id="MBR8535454.1"/>
    </source>
</evidence>
<reference evidence="1" key="2">
    <citation type="submission" date="2021-04" db="EMBL/GenBank/DDBJ databases">
        <authorList>
            <person name="Zhang T."/>
            <person name="Zhang Y."/>
            <person name="Lu D."/>
            <person name="Zuo D."/>
            <person name="Du Z."/>
        </authorList>
    </citation>
    <scope>NUCLEOTIDE SEQUENCE</scope>
    <source>
        <strain evidence="1">JR1</strain>
    </source>
</reference>
<dbReference type="InterPro" id="IPR007358">
    <property type="entry name" value="Nucleoid_associated_NdpA"/>
</dbReference>
<keyword evidence="2" id="KW-1185">Reference proteome</keyword>
<reference evidence="1" key="1">
    <citation type="journal article" date="2018" name="Int. J. Syst. Evol. Microbiol.">
        <title>Carboxylicivirga sediminis sp. nov., isolated from coastal sediment.</title>
        <authorList>
            <person name="Wang F.Q."/>
            <person name="Ren L.H."/>
            <person name="Zou R.J."/>
            <person name="Sun Y.Z."/>
            <person name="Liu X.J."/>
            <person name="Jiang F."/>
            <person name="Liu L.J."/>
        </authorList>
    </citation>
    <scope>NUCLEOTIDE SEQUENCE</scope>
    <source>
        <strain evidence="1">JR1</strain>
    </source>
</reference>
<evidence type="ECO:0000313" key="2">
    <source>
        <dbReference type="Proteomes" id="UP000679220"/>
    </source>
</evidence>
<dbReference type="RefSeq" id="WP_212189360.1">
    <property type="nucleotide sequence ID" value="NZ_JAGTAR010000009.1"/>
</dbReference>
<dbReference type="Pfam" id="PF04245">
    <property type="entry name" value="NA37"/>
    <property type="match status" value="1"/>
</dbReference>
<proteinExistence type="predicted"/>
<dbReference type="GO" id="GO:0009295">
    <property type="term" value="C:nucleoid"/>
    <property type="evidence" value="ECO:0007669"/>
    <property type="project" value="InterPro"/>
</dbReference>